<evidence type="ECO:0000256" key="1">
    <source>
        <dbReference type="SAM" id="MobiDB-lite"/>
    </source>
</evidence>
<gene>
    <name evidence="2" type="ORF">H9871_04860</name>
</gene>
<dbReference type="EMBL" id="DXGD01000174">
    <property type="protein sequence ID" value="HIW99454.1"/>
    <property type="molecule type" value="Genomic_DNA"/>
</dbReference>
<accession>A0A9D1S1K4</accession>
<dbReference type="Proteomes" id="UP000824151">
    <property type="component" value="Unassembled WGS sequence"/>
</dbReference>
<proteinExistence type="predicted"/>
<name>A0A9D1S1K4_9MICC</name>
<protein>
    <submittedName>
        <fullName evidence="2">Uncharacterized protein</fullName>
    </submittedName>
</protein>
<reference evidence="2" key="2">
    <citation type="submission" date="2021-04" db="EMBL/GenBank/DDBJ databases">
        <authorList>
            <person name="Gilroy R."/>
        </authorList>
    </citation>
    <scope>NUCLEOTIDE SEQUENCE</scope>
    <source>
        <strain evidence="2">ChiHejej3B27-3195</strain>
    </source>
</reference>
<dbReference type="AlphaFoldDB" id="A0A9D1S1K4"/>
<feature type="region of interest" description="Disordered" evidence="1">
    <location>
        <begin position="108"/>
        <end position="129"/>
    </location>
</feature>
<evidence type="ECO:0000313" key="2">
    <source>
        <dbReference type="EMBL" id="HIW99454.1"/>
    </source>
</evidence>
<comment type="caution">
    <text evidence="2">The sequence shown here is derived from an EMBL/GenBank/DDBJ whole genome shotgun (WGS) entry which is preliminary data.</text>
</comment>
<sequence length="129" mass="13910">DKRSTPMLGTPSVTLQKRGILSINAAAHALIGKADVVELLFDAERRVMALRPAAPSPTAYQVRGPSKTGQVLLSVTAFTHAFGIDTEASRRYDPFVEDGMLCIDLNGPSTVIRGNRSKDTDPQQTEGEE</sequence>
<evidence type="ECO:0000313" key="3">
    <source>
        <dbReference type="Proteomes" id="UP000824151"/>
    </source>
</evidence>
<organism evidence="2 3">
    <name type="scientific">Candidatus Nesterenkonia stercoripullorum</name>
    <dbReference type="NCBI Taxonomy" id="2838701"/>
    <lineage>
        <taxon>Bacteria</taxon>
        <taxon>Bacillati</taxon>
        <taxon>Actinomycetota</taxon>
        <taxon>Actinomycetes</taxon>
        <taxon>Micrococcales</taxon>
        <taxon>Micrococcaceae</taxon>
        <taxon>Nesterenkonia</taxon>
    </lineage>
</organism>
<reference evidence="2" key="1">
    <citation type="journal article" date="2021" name="PeerJ">
        <title>Extensive microbial diversity within the chicken gut microbiome revealed by metagenomics and culture.</title>
        <authorList>
            <person name="Gilroy R."/>
            <person name="Ravi A."/>
            <person name="Getino M."/>
            <person name="Pursley I."/>
            <person name="Horton D.L."/>
            <person name="Alikhan N.F."/>
            <person name="Baker D."/>
            <person name="Gharbi K."/>
            <person name="Hall N."/>
            <person name="Watson M."/>
            <person name="Adriaenssens E.M."/>
            <person name="Foster-Nyarko E."/>
            <person name="Jarju S."/>
            <person name="Secka A."/>
            <person name="Antonio M."/>
            <person name="Oren A."/>
            <person name="Chaudhuri R.R."/>
            <person name="La Ragione R."/>
            <person name="Hildebrand F."/>
            <person name="Pallen M.J."/>
        </authorList>
    </citation>
    <scope>NUCLEOTIDE SEQUENCE</scope>
    <source>
        <strain evidence="2">ChiHejej3B27-3195</strain>
    </source>
</reference>
<feature type="non-terminal residue" evidence="2">
    <location>
        <position position="1"/>
    </location>
</feature>